<keyword evidence="2 5" id="KW-0378">Hydrolase</keyword>
<dbReference type="InParanoid" id="A0A165G9I4"/>
<dbReference type="Gene3D" id="3.40.50.1820">
    <property type="entry name" value="alpha/beta hydrolase"/>
    <property type="match status" value="1"/>
</dbReference>
<dbReference type="Gene3D" id="2.120.10.30">
    <property type="entry name" value="TolB, C-terminal domain"/>
    <property type="match status" value="1"/>
</dbReference>
<dbReference type="InterPro" id="IPR011042">
    <property type="entry name" value="6-blade_b-propeller_TolB-like"/>
</dbReference>
<evidence type="ECO:0000256" key="2">
    <source>
        <dbReference type="ARBA" id="ARBA00022801"/>
    </source>
</evidence>
<dbReference type="GO" id="GO:0006508">
    <property type="term" value="P:proteolysis"/>
    <property type="evidence" value="ECO:0007669"/>
    <property type="project" value="InterPro"/>
</dbReference>
<dbReference type="Pfam" id="PF00326">
    <property type="entry name" value="Peptidase_S9"/>
    <property type="match status" value="1"/>
</dbReference>
<dbReference type="SUPFAM" id="SSF53474">
    <property type="entry name" value="alpha/beta-Hydrolases"/>
    <property type="match status" value="1"/>
</dbReference>
<dbReference type="Proteomes" id="UP000076871">
    <property type="component" value="Unassembled WGS sequence"/>
</dbReference>
<dbReference type="GeneID" id="63820977"/>
<gene>
    <name evidence="5" type="ORF">LAESUDRAFT_645905</name>
</gene>
<reference evidence="5 6" key="1">
    <citation type="journal article" date="2016" name="Mol. Biol. Evol.">
        <title>Comparative Genomics of Early-Diverging Mushroom-Forming Fungi Provides Insights into the Origins of Lignocellulose Decay Capabilities.</title>
        <authorList>
            <person name="Nagy L.G."/>
            <person name="Riley R."/>
            <person name="Tritt A."/>
            <person name="Adam C."/>
            <person name="Daum C."/>
            <person name="Floudas D."/>
            <person name="Sun H."/>
            <person name="Yadav J.S."/>
            <person name="Pangilinan J."/>
            <person name="Larsson K.H."/>
            <person name="Matsuura K."/>
            <person name="Barry K."/>
            <person name="Labutti K."/>
            <person name="Kuo R."/>
            <person name="Ohm R.A."/>
            <person name="Bhattacharya S.S."/>
            <person name="Shirouzu T."/>
            <person name="Yoshinaga Y."/>
            <person name="Martin F.M."/>
            <person name="Grigoriev I.V."/>
            <person name="Hibbett D.S."/>
        </authorList>
    </citation>
    <scope>NUCLEOTIDE SEQUENCE [LARGE SCALE GENOMIC DNA]</scope>
    <source>
        <strain evidence="5 6">93-53</strain>
    </source>
</reference>
<evidence type="ECO:0000256" key="1">
    <source>
        <dbReference type="ARBA" id="ARBA00010040"/>
    </source>
</evidence>
<dbReference type="PANTHER" id="PTHR42776">
    <property type="entry name" value="SERINE PEPTIDASE S9 FAMILY MEMBER"/>
    <property type="match status" value="1"/>
</dbReference>
<evidence type="ECO:0000313" key="5">
    <source>
        <dbReference type="EMBL" id="KZT10026.1"/>
    </source>
</evidence>
<dbReference type="AlphaFoldDB" id="A0A165G9I4"/>
<dbReference type="GO" id="GO:0004252">
    <property type="term" value="F:serine-type endopeptidase activity"/>
    <property type="evidence" value="ECO:0007669"/>
    <property type="project" value="TreeGrafter"/>
</dbReference>
<feature type="domain" description="Peptidase S9 prolyl oligopeptidase catalytic" evidence="4">
    <location>
        <begin position="446"/>
        <end position="647"/>
    </location>
</feature>
<name>A0A165G9I4_9APHY</name>
<evidence type="ECO:0000313" key="6">
    <source>
        <dbReference type="Proteomes" id="UP000076871"/>
    </source>
</evidence>
<dbReference type="EMBL" id="KV427610">
    <property type="protein sequence ID" value="KZT10026.1"/>
    <property type="molecule type" value="Genomic_DNA"/>
</dbReference>
<proteinExistence type="inferred from homology"/>
<evidence type="ECO:0000259" key="4">
    <source>
        <dbReference type="Pfam" id="PF00326"/>
    </source>
</evidence>
<organism evidence="5 6">
    <name type="scientific">Laetiporus sulphureus 93-53</name>
    <dbReference type="NCBI Taxonomy" id="1314785"/>
    <lineage>
        <taxon>Eukaryota</taxon>
        <taxon>Fungi</taxon>
        <taxon>Dikarya</taxon>
        <taxon>Basidiomycota</taxon>
        <taxon>Agaricomycotina</taxon>
        <taxon>Agaricomycetes</taxon>
        <taxon>Polyporales</taxon>
        <taxon>Laetiporus</taxon>
    </lineage>
</organism>
<sequence>MDPLTAEEVVSADVISSLKLSEDGSRVVYCVSPHYKTGDNSVSALWIADTSKDNSARKLTSGAAHDHSPCFHPRLSEIYFLSDRAKAGDASHIYKLAGDATMESEPERVGALHVEQSVLSFSICSDGKYIAFIGPRHHETHEANDKPVGEIWRKNANFDGLFLLDLQDPKKPIRSLLPSGIHVFAFSWSAGSTSIVYRSTPHADAESMSRDPTTEAVVSIMEAESNIHHVYQHVRMPASATVWRERGDLVFLQNATQSVYISAFSLWTRSLDEPDPKRLAYGEADEALNILKLGGDHYAVTVAAGLQTRIDVFDSVHSSFTAYETSDGLSDLDIKRVQESRYAFAVLRSSAVAGEPPEIWFAETEIGKRGLVSRKLSSHNSWLFPDRAPISRAFYWQSSDGERVEGVISHPRGVEARNLPTVVVPHGGPTTRDTLELSFQDWSWRHFLASHGYLVLSPNYRGSIGRGDAFEKPANGKVGTLDWEDIRTMIEEGISQGMVDASRVGIAGFSQGGYLAAWGCTRPNSIFKTAVIGAGVADWGMLAATSDLPDIVAALGGGAPWTPGEPTYLRGSPIRDCRNVRIPLLLFHGKDDTRIPVTQSIAFLRGVEREAIGCPKPELVIYPGEEHTFRGRRNAEDVLKRLLHHLDTFL</sequence>
<dbReference type="SUPFAM" id="SSF82171">
    <property type="entry name" value="DPP6 N-terminal domain-like"/>
    <property type="match status" value="1"/>
</dbReference>
<dbReference type="PANTHER" id="PTHR42776:SF27">
    <property type="entry name" value="DIPEPTIDYL PEPTIDASE FAMILY MEMBER 6"/>
    <property type="match status" value="1"/>
</dbReference>
<dbReference type="RefSeq" id="XP_040767766.1">
    <property type="nucleotide sequence ID" value="XM_040903947.1"/>
</dbReference>
<comment type="similarity">
    <text evidence="1">Belongs to the peptidase S9C family.</text>
</comment>
<dbReference type="InterPro" id="IPR029058">
    <property type="entry name" value="AB_hydrolase_fold"/>
</dbReference>
<keyword evidence="6" id="KW-1185">Reference proteome</keyword>
<dbReference type="InterPro" id="IPR001375">
    <property type="entry name" value="Peptidase_S9_cat"/>
</dbReference>
<evidence type="ECO:0000256" key="3">
    <source>
        <dbReference type="ARBA" id="ARBA00032829"/>
    </source>
</evidence>
<accession>A0A165G9I4</accession>
<protein>
    <recommendedName>
        <fullName evidence="3">Dipeptidyl-peptidase V</fullName>
    </recommendedName>
</protein>
<dbReference type="OrthoDB" id="43744at2759"/>
<dbReference type="STRING" id="1314785.A0A165G9I4"/>